<proteinExistence type="predicted"/>
<name>A0ABP3R8C6_9BACI</name>
<accession>A0ABP3R8C6</accession>
<gene>
    <name evidence="1" type="ORF">GCM10009001_21260</name>
</gene>
<organism evidence="1 2">
    <name type="scientific">Virgibacillus siamensis</name>
    <dbReference type="NCBI Taxonomy" id="480071"/>
    <lineage>
        <taxon>Bacteria</taxon>
        <taxon>Bacillati</taxon>
        <taxon>Bacillota</taxon>
        <taxon>Bacilli</taxon>
        <taxon>Bacillales</taxon>
        <taxon>Bacillaceae</taxon>
        <taxon>Virgibacillus</taxon>
    </lineage>
</organism>
<evidence type="ECO:0000313" key="1">
    <source>
        <dbReference type="EMBL" id="GAA0603916.1"/>
    </source>
</evidence>
<comment type="caution">
    <text evidence="1">The sequence shown here is derived from an EMBL/GenBank/DDBJ whole genome shotgun (WGS) entry which is preliminary data.</text>
</comment>
<dbReference type="EMBL" id="BAAADS010000015">
    <property type="protein sequence ID" value="GAA0603916.1"/>
    <property type="molecule type" value="Genomic_DNA"/>
</dbReference>
<keyword evidence="2" id="KW-1185">Reference proteome</keyword>
<dbReference type="Proteomes" id="UP001500866">
    <property type="component" value="Unassembled WGS sequence"/>
</dbReference>
<dbReference type="RefSeq" id="WP_343812860.1">
    <property type="nucleotide sequence ID" value="NZ_BAAADS010000015.1"/>
</dbReference>
<evidence type="ECO:0000313" key="2">
    <source>
        <dbReference type="Proteomes" id="UP001500866"/>
    </source>
</evidence>
<protein>
    <submittedName>
        <fullName evidence="1">Uncharacterized protein</fullName>
    </submittedName>
</protein>
<sequence length="110" mass="12292">MGHDISSYNIAGEEIGYVRFTMGDIVAPLFYDLFDANEYNAGVSGSGGVATLTLDRIENAMKKYHHFYGKDLSKKGKQDFHAWQQDEILKFIDSCLETAKKEGAIKVCFA</sequence>
<reference evidence="2" key="1">
    <citation type="journal article" date="2019" name="Int. J. Syst. Evol. Microbiol.">
        <title>The Global Catalogue of Microorganisms (GCM) 10K type strain sequencing project: providing services to taxonomists for standard genome sequencing and annotation.</title>
        <authorList>
            <consortium name="The Broad Institute Genomics Platform"/>
            <consortium name="The Broad Institute Genome Sequencing Center for Infectious Disease"/>
            <person name="Wu L."/>
            <person name="Ma J."/>
        </authorList>
    </citation>
    <scope>NUCLEOTIDE SEQUENCE [LARGE SCALE GENOMIC DNA]</scope>
    <source>
        <strain evidence="2">JCM 15395</strain>
    </source>
</reference>